<dbReference type="Gene3D" id="3.40.50.720">
    <property type="entry name" value="NAD(P)-binding Rossmann-like Domain"/>
    <property type="match status" value="1"/>
</dbReference>
<gene>
    <name evidence="5" type="primary">argC</name>
    <name evidence="7" type="ORF">CFH83_08700</name>
</gene>
<keyword evidence="2 5" id="KW-0028">Amino-acid biosynthesis</keyword>
<evidence type="ECO:0000256" key="5">
    <source>
        <dbReference type="HAMAP-Rule" id="MF_00150"/>
    </source>
</evidence>
<name>A0A2D3WHZ6_9BACT</name>
<protein>
    <recommendedName>
        <fullName evidence="5">N-acetyl-gamma-glutamyl-phosphate reductase</fullName>
        <shortName evidence="5">AGPR</shortName>
        <ecNumber evidence="5">1.2.1.38</ecNumber>
    </recommendedName>
    <alternativeName>
        <fullName evidence="5">N-acetyl-glutamate semialdehyde dehydrogenase</fullName>
        <shortName evidence="5">NAGSA dehydrogenase</shortName>
    </alternativeName>
</protein>
<comment type="similarity">
    <text evidence="5">Belongs to the NAGSA dehydrogenase family. Type 1 subfamily.</text>
</comment>
<evidence type="ECO:0000256" key="3">
    <source>
        <dbReference type="ARBA" id="ARBA00022857"/>
    </source>
</evidence>
<dbReference type="GO" id="GO:0070401">
    <property type="term" value="F:NADP+ binding"/>
    <property type="evidence" value="ECO:0007669"/>
    <property type="project" value="InterPro"/>
</dbReference>
<evidence type="ECO:0000256" key="1">
    <source>
        <dbReference type="ARBA" id="ARBA00022571"/>
    </source>
</evidence>
<dbReference type="HAMAP" id="MF_00150">
    <property type="entry name" value="ArgC_type1"/>
    <property type="match status" value="1"/>
</dbReference>
<keyword evidence="3 5" id="KW-0521">NADP</keyword>
<dbReference type="SUPFAM" id="SSF55347">
    <property type="entry name" value="Glyceraldehyde-3-phosphate dehydrogenase-like, C-terminal domain"/>
    <property type="match status" value="1"/>
</dbReference>
<evidence type="ECO:0000313" key="8">
    <source>
        <dbReference type="Proteomes" id="UP000228859"/>
    </source>
</evidence>
<dbReference type="CDD" id="cd23934">
    <property type="entry name" value="AGPR_1_C"/>
    <property type="match status" value="1"/>
</dbReference>
<dbReference type="AlphaFoldDB" id="A0A2D3WHZ6"/>
<dbReference type="InterPro" id="IPR000534">
    <property type="entry name" value="Semialdehyde_DH_NAD-bd"/>
</dbReference>
<dbReference type="GO" id="GO:0005737">
    <property type="term" value="C:cytoplasm"/>
    <property type="evidence" value="ECO:0007669"/>
    <property type="project" value="UniProtKB-SubCell"/>
</dbReference>
<dbReference type="InterPro" id="IPR050085">
    <property type="entry name" value="AGPR"/>
</dbReference>
<evidence type="ECO:0000256" key="4">
    <source>
        <dbReference type="ARBA" id="ARBA00023002"/>
    </source>
</evidence>
<dbReference type="Proteomes" id="UP000228859">
    <property type="component" value="Unassembled WGS sequence"/>
</dbReference>
<dbReference type="RefSeq" id="WP_303663114.1">
    <property type="nucleotide sequence ID" value="NZ_DLUI01000123.1"/>
</dbReference>
<keyword evidence="1 5" id="KW-0055">Arginine biosynthesis</keyword>
<comment type="caution">
    <text evidence="7">The sequence shown here is derived from an EMBL/GenBank/DDBJ whole genome shotgun (WGS) entry which is preliminary data.</text>
</comment>
<dbReference type="PANTHER" id="PTHR32338:SF10">
    <property type="entry name" value="N-ACETYL-GAMMA-GLUTAMYL-PHOSPHATE REDUCTASE, CHLOROPLASTIC-RELATED"/>
    <property type="match status" value="1"/>
</dbReference>
<dbReference type="Gene3D" id="3.30.360.10">
    <property type="entry name" value="Dihydrodipicolinate Reductase, domain 2"/>
    <property type="match status" value="1"/>
</dbReference>
<comment type="function">
    <text evidence="5">Catalyzes the NADPH-dependent reduction of N-acetyl-5-glutamyl phosphate to yield N-acetyl-L-glutamate 5-semialdehyde.</text>
</comment>
<dbReference type="PANTHER" id="PTHR32338">
    <property type="entry name" value="N-ACETYL-GAMMA-GLUTAMYL-PHOSPHATE REDUCTASE, CHLOROPLASTIC-RELATED-RELATED"/>
    <property type="match status" value="1"/>
</dbReference>
<dbReference type="GO" id="GO:0003942">
    <property type="term" value="F:N-acetyl-gamma-glutamyl-phosphate reductase activity"/>
    <property type="evidence" value="ECO:0007669"/>
    <property type="project" value="UniProtKB-UniRule"/>
</dbReference>
<evidence type="ECO:0000313" key="7">
    <source>
        <dbReference type="EMBL" id="DAB37906.1"/>
    </source>
</evidence>
<dbReference type="UniPathway" id="UPA00068">
    <property type="reaction ID" value="UER00108"/>
</dbReference>
<dbReference type="GO" id="GO:0006526">
    <property type="term" value="P:L-arginine biosynthetic process"/>
    <property type="evidence" value="ECO:0007669"/>
    <property type="project" value="UniProtKB-UniRule"/>
</dbReference>
<dbReference type="InterPro" id="IPR036291">
    <property type="entry name" value="NAD(P)-bd_dom_sf"/>
</dbReference>
<comment type="pathway">
    <text evidence="5">Amino-acid biosynthesis; L-arginine biosynthesis; N(2)-acetyl-L-ornithine from L-glutamate: step 3/4.</text>
</comment>
<dbReference type="SMART" id="SM00859">
    <property type="entry name" value="Semialdhyde_dh"/>
    <property type="match status" value="1"/>
</dbReference>
<dbReference type="InterPro" id="IPR058924">
    <property type="entry name" value="AGPR_dimerisation_dom"/>
</dbReference>
<dbReference type="InterPro" id="IPR000706">
    <property type="entry name" value="AGPR_type-1"/>
</dbReference>
<dbReference type="CDD" id="cd17895">
    <property type="entry name" value="AGPR_1_N"/>
    <property type="match status" value="1"/>
</dbReference>
<reference evidence="7 8" key="1">
    <citation type="journal article" date="2017" name="Front. Microbiol.">
        <title>Comparative Genomic Analysis of the Class Epsilonproteobacteria and Proposed Reclassification to Epsilonbacteraeota (phyl. nov.).</title>
        <authorList>
            <person name="Waite D.W."/>
            <person name="Vanwonterghem I."/>
            <person name="Rinke C."/>
            <person name="Parks D.H."/>
            <person name="Zhang Y."/>
            <person name="Takai K."/>
            <person name="Sievert S.M."/>
            <person name="Simon J."/>
            <person name="Campbell B.J."/>
            <person name="Hanson T.E."/>
            <person name="Woyke T."/>
            <person name="Klotz M.G."/>
            <person name="Hugenholtz P."/>
        </authorList>
    </citation>
    <scope>NUCLEOTIDE SEQUENCE [LARGE SCALE GENOMIC DNA]</scope>
    <source>
        <strain evidence="7">UBA12443</strain>
    </source>
</reference>
<dbReference type="GO" id="GO:0051287">
    <property type="term" value="F:NAD binding"/>
    <property type="evidence" value="ECO:0007669"/>
    <property type="project" value="InterPro"/>
</dbReference>
<dbReference type="NCBIfam" id="TIGR01850">
    <property type="entry name" value="argC"/>
    <property type="match status" value="1"/>
</dbReference>
<evidence type="ECO:0000259" key="6">
    <source>
        <dbReference type="SMART" id="SM00859"/>
    </source>
</evidence>
<keyword evidence="4 5" id="KW-0560">Oxidoreductase</keyword>
<dbReference type="Pfam" id="PF22698">
    <property type="entry name" value="Semialdhyde_dhC_1"/>
    <property type="match status" value="1"/>
</dbReference>
<dbReference type="Pfam" id="PF01118">
    <property type="entry name" value="Semialdhyde_dh"/>
    <property type="match status" value="1"/>
</dbReference>
<feature type="active site" evidence="5">
    <location>
        <position position="149"/>
    </location>
</feature>
<dbReference type="EC" id="1.2.1.38" evidence="5"/>
<keyword evidence="5" id="KW-0963">Cytoplasm</keyword>
<dbReference type="EMBL" id="DLUI01000123">
    <property type="protein sequence ID" value="DAB37906.1"/>
    <property type="molecule type" value="Genomic_DNA"/>
</dbReference>
<accession>A0A2D3WHZ6</accession>
<comment type="catalytic activity">
    <reaction evidence="5">
        <text>N-acetyl-L-glutamate 5-semialdehyde + phosphate + NADP(+) = N-acetyl-L-glutamyl 5-phosphate + NADPH + H(+)</text>
        <dbReference type="Rhea" id="RHEA:21588"/>
        <dbReference type="ChEBI" id="CHEBI:15378"/>
        <dbReference type="ChEBI" id="CHEBI:29123"/>
        <dbReference type="ChEBI" id="CHEBI:43474"/>
        <dbReference type="ChEBI" id="CHEBI:57783"/>
        <dbReference type="ChEBI" id="CHEBI:57936"/>
        <dbReference type="ChEBI" id="CHEBI:58349"/>
        <dbReference type="EC" id="1.2.1.38"/>
    </reaction>
</comment>
<feature type="domain" description="Semialdehyde dehydrogenase NAD-binding" evidence="6">
    <location>
        <begin position="5"/>
        <end position="141"/>
    </location>
</feature>
<sequence length="337" mass="36523">MKAINVGIIGVSGYTGLELVKMLITHPIFNLLYCANTEGATTVSELHPSLMGVCDLNVEKVDIDRAASTCELIFLALPHKTAMQTAKGLLERGVKVVDLSADYRLSAENYEAFYCEHEDLDNLSHSIYSIPELHGNIAQGARLIANPGCHVTASLLALAPFLEYIDLSQPIFIDSKTGVSGAGKSPSSTVHYVSVNDNINCYNIIKHRHATEIEQHASALCADEVKVTFVPSLVPMTRGMLACVYATLKSECDPLILMNTFYEGKPFVRVRNAPPHTKMTSGTNFADMYATRHGNGLVAMCAIDNLMRGASSQALVNANIMMGLDESLGIPKISYVP</sequence>
<comment type="subcellular location">
    <subcellularLocation>
        <location evidence="5">Cytoplasm</location>
    </subcellularLocation>
</comment>
<organism evidence="7 8">
    <name type="scientific">Sulfuricurvum kujiense</name>
    <dbReference type="NCBI Taxonomy" id="148813"/>
    <lineage>
        <taxon>Bacteria</taxon>
        <taxon>Pseudomonadati</taxon>
        <taxon>Campylobacterota</taxon>
        <taxon>Epsilonproteobacteria</taxon>
        <taxon>Campylobacterales</taxon>
        <taxon>Sulfurimonadaceae</taxon>
        <taxon>Sulfuricurvum</taxon>
    </lineage>
</organism>
<proteinExistence type="inferred from homology"/>
<evidence type="ECO:0000256" key="2">
    <source>
        <dbReference type="ARBA" id="ARBA00022605"/>
    </source>
</evidence>
<dbReference type="SUPFAM" id="SSF51735">
    <property type="entry name" value="NAD(P)-binding Rossmann-fold domains"/>
    <property type="match status" value="1"/>
</dbReference>